<keyword evidence="9 15" id="KW-1133">Transmembrane helix</keyword>
<accession>A0ABP0ISV6</accession>
<keyword evidence="12" id="KW-0325">Glycoprotein</keyword>
<feature type="coiled-coil region" evidence="14">
    <location>
        <begin position="247"/>
        <end position="274"/>
    </location>
</feature>
<gene>
    <name evidence="17" type="ORF">CCMP2556_LOCUS8048</name>
</gene>
<sequence>MSWIFEMGCGFVIILSVLTVAWDVDGLEEPFFLQFMESAVTSFFLMEWLVRFKVLGLNWLMDPMVMFDTFIDACQEWFRGVWAFQPLVQHDATDFLKVLRTVRMMRLLRIVFFFKHFKAFQDIFQLVRGLLSSGGTLLSALGLIAFTLYVFAIIAIDLIGHQDFTGASEDVLEAQAGFQEIFPTMLTLIRFMHADDSQPILDLLTKKLPWIWVFTWLFTAISAFVFLNLVTAIIVQQALEMASGDESERVQQLQRQRERDMQDLEETFRRLDEDASGQVSLEEFMQAFKIKEIRAKMTLLNLKEQEMVDLFRHLDTAGEGELSLDEFTSGMSQLKGDATNKDMVFLEKSIEKLGQKLQKLEGPQSSQLTRRTVTNPGRTCLKLRGKLNQIAINVQQRLTQAEKEVEDVAERMYNLALECMTLSPGSTSKARIRQFCDVSGEPFDAR</sequence>
<dbReference type="InterPro" id="IPR005821">
    <property type="entry name" value="Ion_trans_dom"/>
</dbReference>
<dbReference type="Proteomes" id="UP001642484">
    <property type="component" value="Unassembled WGS sequence"/>
</dbReference>
<evidence type="ECO:0000256" key="1">
    <source>
        <dbReference type="ARBA" id="ARBA00004141"/>
    </source>
</evidence>
<protein>
    <recommendedName>
        <fullName evidence="16">EF-hand domain-containing protein</fullName>
    </recommendedName>
</protein>
<feature type="coiled-coil region" evidence="14">
    <location>
        <begin position="391"/>
        <end position="418"/>
    </location>
</feature>
<feature type="domain" description="EF-hand" evidence="16">
    <location>
        <begin position="302"/>
        <end position="337"/>
    </location>
</feature>
<dbReference type="InterPro" id="IPR027359">
    <property type="entry name" value="Volt_channel_dom_sf"/>
</dbReference>
<dbReference type="Gene3D" id="1.10.287.70">
    <property type="match status" value="1"/>
</dbReference>
<keyword evidence="11 15" id="KW-0472">Membrane</keyword>
<keyword evidence="13" id="KW-0407">Ion channel</keyword>
<dbReference type="EMBL" id="CAXAMN010003614">
    <property type="protein sequence ID" value="CAK9005377.1"/>
    <property type="molecule type" value="Genomic_DNA"/>
</dbReference>
<organism evidence="17 18">
    <name type="scientific">Durusdinium trenchii</name>
    <dbReference type="NCBI Taxonomy" id="1381693"/>
    <lineage>
        <taxon>Eukaryota</taxon>
        <taxon>Sar</taxon>
        <taxon>Alveolata</taxon>
        <taxon>Dinophyceae</taxon>
        <taxon>Suessiales</taxon>
        <taxon>Symbiodiniaceae</taxon>
        <taxon>Durusdinium</taxon>
    </lineage>
</organism>
<dbReference type="PANTHER" id="PTHR45628">
    <property type="entry name" value="VOLTAGE-DEPENDENT CALCIUM CHANNEL TYPE A SUBUNIT ALPHA-1"/>
    <property type="match status" value="1"/>
</dbReference>
<dbReference type="InterPro" id="IPR018247">
    <property type="entry name" value="EF_Hand_1_Ca_BS"/>
</dbReference>
<dbReference type="PANTHER" id="PTHR45628:SF7">
    <property type="entry name" value="VOLTAGE-DEPENDENT CALCIUM CHANNEL TYPE A SUBUNIT ALPHA-1"/>
    <property type="match status" value="1"/>
</dbReference>
<evidence type="ECO:0000256" key="10">
    <source>
        <dbReference type="ARBA" id="ARBA00023065"/>
    </source>
</evidence>
<comment type="subcellular location">
    <subcellularLocation>
        <location evidence="1">Membrane</location>
        <topology evidence="1">Multi-pass membrane protein</topology>
    </subcellularLocation>
</comment>
<comment type="caution">
    <text evidence="17">The sequence shown here is derived from an EMBL/GenBank/DDBJ whole genome shotgun (WGS) entry which is preliminary data.</text>
</comment>
<dbReference type="SUPFAM" id="SSF47473">
    <property type="entry name" value="EF-hand"/>
    <property type="match status" value="1"/>
</dbReference>
<evidence type="ECO:0000256" key="14">
    <source>
        <dbReference type="SAM" id="Coils"/>
    </source>
</evidence>
<keyword evidence="5" id="KW-0107">Calcium channel</keyword>
<keyword evidence="2" id="KW-0813">Transport</keyword>
<evidence type="ECO:0000256" key="12">
    <source>
        <dbReference type="ARBA" id="ARBA00023180"/>
    </source>
</evidence>
<dbReference type="InterPro" id="IPR050599">
    <property type="entry name" value="VDCC_alpha-1_subunit"/>
</dbReference>
<dbReference type="Pfam" id="PF13833">
    <property type="entry name" value="EF-hand_8"/>
    <property type="match status" value="1"/>
</dbReference>
<dbReference type="Gene3D" id="1.20.120.350">
    <property type="entry name" value="Voltage-gated potassium channels. Chain C"/>
    <property type="match status" value="1"/>
</dbReference>
<keyword evidence="14" id="KW-0175">Coiled coil</keyword>
<evidence type="ECO:0000313" key="17">
    <source>
        <dbReference type="EMBL" id="CAK9005377.1"/>
    </source>
</evidence>
<feature type="transmembrane region" description="Helical" evidence="15">
    <location>
        <begin position="210"/>
        <end position="235"/>
    </location>
</feature>
<evidence type="ECO:0000256" key="2">
    <source>
        <dbReference type="ARBA" id="ARBA00022448"/>
    </source>
</evidence>
<evidence type="ECO:0000256" key="5">
    <source>
        <dbReference type="ARBA" id="ARBA00022673"/>
    </source>
</evidence>
<evidence type="ECO:0000256" key="7">
    <source>
        <dbReference type="ARBA" id="ARBA00022837"/>
    </source>
</evidence>
<evidence type="ECO:0000256" key="9">
    <source>
        <dbReference type="ARBA" id="ARBA00022989"/>
    </source>
</evidence>
<feature type="transmembrane region" description="Helical" evidence="15">
    <location>
        <begin position="31"/>
        <end position="50"/>
    </location>
</feature>
<feature type="transmembrane region" description="Helical" evidence="15">
    <location>
        <begin position="137"/>
        <end position="156"/>
    </location>
</feature>
<dbReference type="Pfam" id="PF13202">
    <property type="entry name" value="EF-hand_5"/>
    <property type="match status" value="1"/>
</dbReference>
<dbReference type="Gene3D" id="1.10.238.10">
    <property type="entry name" value="EF-hand"/>
    <property type="match status" value="2"/>
</dbReference>
<evidence type="ECO:0000256" key="15">
    <source>
        <dbReference type="SAM" id="Phobius"/>
    </source>
</evidence>
<dbReference type="PROSITE" id="PS00018">
    <property type="entry name" value="EF_HAND_1"/>
    <property type="match status" value="1"/>
</dbReference>
<keyword evidence="4" id="KW-0109">Calcium transport</keyword>
<evidence type="ECO:0000256" key="3">
    <source>
        <dbReference type="ARBA" id="ARBA00022553"/>
    </source>
</evidence>
<dbReference type="InterPro" id="IPR011992">
    <property type="entry name" value="EF-hand-dom_pair"/>
</dbReference>
<evidence type="ECO:0000256" key="11">
    <source>
        <dbReference type="ARBA" id="ARBA00023136"/>
    </source>
</evidence>
<dbReference type="SMART" id="SM00054">
    <property type="entry name" value="EFh"/>
    <property type="match status" value="2"/>
</dbReference>
<keyword evidence="18" id="KW-1185">Reference proteome</keyword>
<evidence type="ECO:0000259" key="16">
    <source>
        <dbReference type="PROSITE" id="PS50222"/>
    </source>
</evidence>
<name>A0ABP0ISV6_9DINO</name>
<dbReference type="CDD" id="cd00051">
    <property type="entry name" value="EFh"/>
    <property type="match status" value="1"/>
</dbReference>
<dbReference type="PROSITE" id="PS50222">
    <property type="entry name" value="EF_HAND_2"/>
    <property type="match status" value="2"/>
</dbReference>
<evidence type="ECO:0000256" key="13">
    <source>
        <dbReference type="ARBA" id="ARBA00023303"/>
    </source>
</evidence>
<reference evidence="17 18" key="1">
    <citation type="submission" date="2024-02" db="EMBL/GenBank/DDBJ databases">
        <authorList>
            <person name="Chen Y."/>
            <person name="Shah S."/>
            <person name="Dougan E. K."/>
            <person name="Thang M."/>
            <person name="Chan C."/>
        </authorList>
    </citation>
    <scope>NUCLEOTIDE SEQUENCE [LARGE SCALE GENOMIC DNA]</scope>
</reference>
<evidence type="ECO:0000313" key="18">
    <source>
        <dbReference type="Proteomes" id="UP001642484"/>
    </source>
</evidence>
<dbReference type="SUPFAM" id="SSF81324">
    <property type="entry name" value="Voltage-gated potassium channels"/>
    <property type="match status" value="1"/>
</dbReference>
<proteinExistence type="predicted"/>
<dbReference type="Pfam" id="PF00520">
    <property type="entry name" value="Ion_trans"/>
    <property type="match status" value="1"/>
</dbReference>
<evidence type="ECO:0000256" key="6">
    <source>
        <dbReference type="ARBA" id="ARBA00022692"/>
    </source>
</evidence>
<keyword evidence="6 15" id="KW-0812">Transmembrane</keyword>
<dbReference type="InterPro" id="IPR002048">
    <property type="entry name" value="EF_hand_dom"/>
</dbReference>
<keyword evidence="3" id="KW-0597">Phosphoprotein</keyword>
<keyword evidence="10" id="KW-0406">Ion transport</keyword>
<evidence type="ECO:0000256" key="8">
    <source>
        <dbReference type="ARBA" id="ARBA00022882"/>
    </source>
</evidence>
<keyword evidence="8" id="KW-0851">Voltage-gated channel</keyword>
<evidence type="ECO:0000256" key="4">
    <source>
        <dbReference type="ARBA" id="ARBA00022568"/>
    </source>
</evidence>
<feature type="domain" description="EF-hand" evidence="16">
    <location>
        <begin position="259"/>
        <end position="294"/>
    </location>
</feature>
<keyword evidence="7" id="KW-0106">Calcium</keyword>